<keyword evidence="2" id="KW-1185">Reference proteome</keyword>
<evidence type="ECO:0000313" key="1">
    <source>
        <dbReference type="EMBL" id="SEN21467.1"/>
    </source>
</evidence>
<reference evidence="1 2" key="1">
    <citation type="submission" date="2016-10" db="EMBL/GenBank/DDBJ databases">
        <authorList>
            <person name="de Groot N.N."/>
        </authorList>
    </citation>
    <scope>NUCLEOTIDE SEQUENCE [LARGE SCALE GENOMIC DNA]</scope>
    <source>
        <strain evidence="1 2">DSM 43357</strain>
    </source>
</reference>
<dbReference type="AlphaFoldDB" id="A0A1H8ERG1"/>
<accession>A0A1H8ERG1</accession>
<dbReference type="EMBL" id="FOBF01000023">
    <property type="protein sequence ID" value="SEN21467.1"/>
    <property type="molecule type" value="Genomic_DNA"/>
</dbReference>
<sequence length="88" mass="9815">MVLRGPSPSQQHVVEDAGQAYAEGRRIFVARFSAPLDKAPEGSSLPVISWIIEEIEAQGWHLEHMATSVLVAGFNRHDNITCLFRRSE</sequence>
<dbReference type="OrthoDB" id="3695711at2"/>
<dbReference type="RefSeq" id="WP_091104851.1">
    <property type="nucleotide sequence ID" value="NZ_FOBF01000023.1"/>
</dbReference>
<protein>
    <submittedName>
        <fullName evidence="1">Uncharacterized protein</fullName>
    </submittedName>
</protein>
<dbReference type="Proteomes" id="UP000198953">
    <property type="component" value="Unassembled WGS sequence"/>
</dbReference>
<evidence type="ECO:0000313" key="2">
    <source>
        <dbReference type="Proteomes" id="UP000198953"/>
    </source>
</evidence>
<dbReference type="STRING" id="46177.SAMN05660976_07061"/>
<name>A0A1H8ERG1_9ACTN</name>
<organism evidence="1 2">
    <name type="scientific">Nonomuraea pusilla</name>
    <dbReference type="NCBI Taxonomy" id="46177"/>
    <lineage>
        <taxon>Bacteria</taxon>
        <taxon>Bacillati</taxon>
        <taxon>Actinomycetota</taxon>
        <taxon>Actinomycetes</taxon>
        <taxon>Streptosporangiales</taxon>
        <taxon>Streptosporangiaceae</taxon>
        <taxon>Nonomuraea</taxon>
    </lineage>
</organism>
<proteinExistence type="predicted"/>
<gene>
    <name evidence="1" type="ORF">SAMN05660976_07061</name>
</gene>